<dbReference type="GO" id="GO:0000155">
    <property type="term" value="F:phosphorelay sensor kinase activity"/>
    <property type="evidence" value="ECO:0007669"/>
    <property type="project" value="InterPro"/>
</dbReference>
<evidence type="ECO:0000256" key="7">
    <source>
        <dbReference type="ARBA" id="ARBA00022741"/>
    </source>
</evidence>
<keyword evidence="10" id="KW-0902">Two-component regulatory system</keyword>
<dbReference type="Pfam" id="PF00672">
    <property type="entry name" value="HAMP"/>
    <property type="match status" value="1"/>
</dbReference>
<dbReference type="AlphaFoldDB" id="A0A0W1B255"/>
<evidence type="ECO:0000256" key="10">
    <source>
        <dbReference type="ARBA" id="ARBA00023012"/>
    </source>
</evidence>
<proteinExistence type="predicted"/>
<dbReference type="EC" id="2.7.13.3" evidence="3"/>
<evidence type="ECO:0000256" key="11">
    <source>
        <dbReference type="ARBA" id="ARBA00023136"/>
    </source>
</evidence>
<keyword evidence="11 12" id="KW-0472">Membrane</keyword>
<protein>
    <recommendedName>
        <fullName evidence="3">histidine kinase</fullName>
        <ecNumber evidence="3">2.7.13.3</ecNumber>
    </recommendedName>
</protein>
<keyword evidence="8" id="KW-0418">Kinase</keyword>
<evidence type="ECO:0000259" key="14">
    <source>
        <dbReference type="PROSITE" id="PS50885"/>
    </source>
</evidence>
<keyword evidence="4" id="KW-1003">Cell membrane</keyword>
<dbReference type="InterPro" id="IPR050640">
    <property type="entry name" value="Bact_2-comp_sensor_kinase"/>
</dbReference>
<dbReference type="SUPFAM" id="SSF158472">
    <property type="entry name" value="HAMP domain-like"/>
    <property type="match status" value="1"/>
</dbReference>
<dbReference type="InterPro" id="IPR005467">
    <property type="entry name" value="His_kinase_dom"/>
</dbReference>
<dbReference type="InterPro" id="IPR003594">
    <property type="entry name" value="HATPase_dom"/>
</dbReference>
<dbReference type="GO" id="GO:0005886">
    <property type="term" value="C:plasma membrane"/>
    <property type="evidence" value="ECO:0007669"/>
    <property type="project" value="UniProtKB-SubCell"/>
</dbReference>
<dbReference type="CDD" id="cd06225">
    <property type="entry name" value="HAMP"/>
    <property type="match status" value="1"/>
</dbReference>
<evidence type="ECO:0000256" key="6">
    <source>
        <dbReference type="ARBA" id="ARBA00022679"/>
    </source>
</evidence>
<dbReference type="EMBL" id="LCZJ02000018">
    <property type="protein sequence ID" value="KTD87657.1"/>
    <property type="molecule type" value="Genomic_DNA"/>
</dbReference>
<keyword evidence="12" id="KW-0812">Transmembrane</keyword>
<organism evidence="15 16">
    <name type="scientific">Paenibacillus etheri</name>
    <dbReference type="NCBI Taxonomy" id="1306852"/>
    <lineage>
        <taxon>Bacteria</taxon>
        <taxon>Bacillati</taxon>
        <taxon>Bacillota</taxon>
        <taxon>Bacilli</taxon>
        <taxon>Bacillales</taxon>
        <taxon>Paenibacillaceae</taxon>
        <taxon>Paenibacillus</taxon>
    </lineage>
</organism>
<evidence type="ECO:0000313" key="15">
    <source>
        <dbReference type="EMBL" id="KTD87657.1"/>
    </source>
</evidence>
<evidence type="ECO:0000313" key="16">
    <source>
        <dbReference type="Proteomes" id="UP000054709"/>
    </source>
</evidence>
<dbReference type="SMART" id="SM00304">
    <property type="entry name" value="HAMP"/>
    <property type="match status" value="1"/>
</dbReference>
<evidence type="ECO:0000256" key="4">
    <source>
        <dbReference type="ARBA" id="ARBA00022475"/>
    </source>
</evidence>
<evidence type="ECO:0000256" key="5">
    <source>
        <dbReference type="ARBA" id="ARBA00022553"/>
    </source>
</evidence>
<evidence type="ECO:0000256" key="12">
    <source>
        <dbReference type="SAM" id="Phobius"/>
    </source>
</evidence>
<name>A0A0W1B255_9BACL</name>
<dbReference type="Pfam" id="PF06580">
    <property type="entry name" value="His_kinase"/>
    <property type="match status" value="1"/>
</dbReference>
<gene>
    <name evidence="15" type="ORF">UQ64_12715</name>
</gene>
<feature type="domain" description="HAMP" evidence="14">
    <location>
        <begin position="302"/>
        <end position="354"/>
    </location>
</feature>
<evidence type="ECO:0000256" key="8">
    <source>
        <dbReference type="ARBA" id="ARBA00022777"/>
    </source>
</evidence>
<comment type="catalytic activity">
    <reaction evidence="1">
        <text>ATP + protein L-histidine = ADP + protein N-phospho-L-histidine.</text>
        <dbReference type="EC" id="2.7.13.3"/>
    </reaction>
</comment>
<sequence length="571" mass="65257">MSLLKFIRNIRLRQKLLLSYVIVIFLPTIVLGLYAYQSSKASLKSQVQQSADNEARKLALEISYRLQRQDVSMKSIVFHPALLDLMSNPDQDLYAQFKTLNDKIEPIFFNLMYMVGDMTEIMLYSENRQSELGNFITPSSAVKDKDWYEATKSSESTKWWFEDGELFATRVIRDIDLQIVSAELYVRFDYNKIFGDFIGKMNEGRGIIITDQKNQPVLTEHAPQMDDVQLQSLSRSGTSKASLGGESYLVINKDIPQTDWVLHYLVSDDQYNTGIRNILSATGIIVLICMVFLSIIIFLFSETLLRGIEKLNTKMKMVEDGDLTVVVSTNSKDEIGQLTDRFGSMLKQINQLISEVYQTKVTQKSAELKALQAQINPHFLYNSLSLINSKALRIDAQEISDLVNHLSSYYRTTLNKGKQIIAIQDEWNNVQAYIHIQLAMHNSRFDVEFDADDKVFQFEMIHLILQPIVENAIMHGIDLKREGRGKLILRASLDGEDIVFVVEDNGVGMEPYMIARILEHESSGYGIKNVQERLQLLFGSEYGINIHSQPGIGTSVIVRIPQYRHIREEDS</sequence>
<reference evidence="15 16" key="1">
    <citation type="journal article" date="2015" name="Int. Biodeterior. Biodegradation">
        <title>Physiological and genetic screening methods for the isolation of methyl tert-butyl ether-degrading bacteria for bioremediation purposes.</title>
        <authorList>
            <person name="Guisado I.M."/>
            <person name="Purswani J."/>
            <person name="Gonzalez Lopez J."/>
            <person name="Pozo C."/>
        </authorList>
    </citation>
    <scope>NUCLEOTIDE SEQUENCE [LARGE SCALE GENOMIC DNA]</scope>
    <source>
        <strain evidence="15 16">SH7</strain>
    </source>
</reference>
<dbReference type="SMART" id="SM00387">
    <property type="entry name" value="HATPase_c"/>
    <property type="match status" value="1"/>
</dbReference>
<evidence type="ECO:0000256" key="2">
    <source>
        <dbReference type="ARBA" id="ARBA00004651"/>
    </source>
</evidence>
<dbReference type="Pfam" id="PF02518">
    <property type="entry name" value="HATPase_c"/>
    <property type="match status" value="1"/>
</dbReference>
<comment type="caution">
    <text evidence="15">The sequence shown here is derived from an EMBL/GenBank/DDBJ whole genome shotgun (WGS) entry which is preliminary data.</text>
</comment>
<keyword evidence="12" id="KW-1133">Transmembrane helix</keyword>
<feature type="transmembrane region" description="Helical" evidence="12">
    <location>
        <begin position="16"/>
        <end position="36"/>
    </location>
</feature>
<dbReference type="Proteomes" id="UP000054709">
    <property type="component" value="Unassembled WGS sequence"/>
</dbReference>
<feature type="transmembrane region" description="Helical" evidence="12">
    <location>
        <begin position="278"/>
        <end position="300"/>
    </location>
</feature>
<dbReference type="SUPFAM" id="SSF55874">
    <property type="entry name" value="ATPase domain of HSP90 chaperone/DNA topoisomerase II/histidine kinase"/>
    <property type="match status" value="1"/>
</dbReference>
<dbReference type="GO" id="GO:0005524">
    <property type="term" value="F:ATP binding"/>
    <property type="evidence" value="ECO:0007669"/>
    <property type="project" value="UniProtKB-KW"/>
</dbReference>
<dbReference type="PANTHER" id="PTHR34220">
    <property type="entry name" value="SENSOR HISTIDINE KINASE YPDA"/>
    <property type="match status" value="1"/>
</dbReference>
<dbReference type="PANTHER" id="PTHR34220:SF7">
    <property type="entry name" value="SENSOR HISTIDINE KINASE YPDA"/>
    <property type="match status" value="1"/>
</dbReference>
<dbReference type="OrthoDB" id="9776552at2"/>
<evidence type="ECO:0000256" key="1">
    <source>
        <dbReference type="ARBA" id="ARBA00000085"/>
    </source>
</evidence>
<dbReference type="RefSeq" id="WP_060623177.1">
    <property type="nucleotide sequence ID" value="NZ_LCZJ02000018.1"/>
</dbReference>
<comment type="subcellular location">
    <subcellularLocation>
        <location evidence="2">Cell membrane</location>
        <topology evidence="2">Multi-pass membrane protein</topology>
    </subcellularLocation>
</comment>
<feature type="domain" description="Histidine kinase" evidence="13">
    <location>
        <begin position="465"/>
        <end position="564"/>
    </location>
</feature>
<dbReference type="PROSITE" id="PS50885">
    <property type="entry name" value="HAMP"/>
    <property type="match status" value="1"/>
</dbReference>
<dbReference type="InterPro" id="IPR003660">
    <property type="entry name" value="HAMP_dom"/>
</dbReference>
<evidence type="ECO:0000256" key="9">
    <source>
        <dbReference type="ARBA" id="ARBA00022840"/>
    </source>
</evidence>
<dbReference type="Gene3D" id="3.30.565.10">
    <property type="entry name" value="Histidine kinase-like ATPase, C-terminal domain"/>
    <property type="match status" value="1"/>
</dbReference>
<dbReference type="PROSITE" id="PS50109">
    <property type="entry name" value="HIS_KIN"/>
    <property type="match status" value="1"/>
</dbReference>
<keyword evidence="6" id="KW-0808">Transferase</keyword>
<dbReference type="InterPro" id="IPR036890">
    <property type="entry name" value="HATPase_C_sf"/>
</dbReference>
<keyword evidence="5" id="KW-0597">Phosphoprotein</keyword>
<evidence type="ECO:0000256" key="3">
    <source>
        <dbReference type="ARBA" id="ARBA00012438"/>
    </source>
</evidence>
<accession>A0A0W1B255</accession>
<evidence type="ECO:0000259" key="13">
    <source>
        <dbReference type="PROSITE" id="PS50109"/>
    </source>
</evidence>
<keyword evidence="9" id="KW-0067">ATP-binding</keyword>
<keyword evidence="7" id="KW-0547">Nucleotide-binding</keyword>
<dbReference type="Gene3D" id="6.10.340.10">
    <property type="match status" value="1"/>
</dbReference>
<keyword evidence="16" id="KW-1185">Reference proteome</keyword>
<dbReference type="InterPro" id="IPR010559">
    <property type="entry name" value="Sig_transdc_His_kin_internal"/>
</dbReference>